<dbReference type="Gene3D" id="3.40.630.30">
    <property type="match status" value="1"/>
</dbReference>
<dbReference type="PANTHER" id="PTHR43617:SF22">
    <property type="entry name" value="L-AMINO ACID N-ACETYLTRANSFERASE AAAT"/>
    <property type="match status" value="1"/>
</dbReference>
<dbReference type="PANTHER" id="PTHR43617">
    <property type="entry name" value="L-AMINO ACID N-ACETYLTRANSFERASE"/>
    <property type="match status" value="1"/>
</dbReference>
<dbReference type="EMBL" id="CP068053">
    <property type="protein sequence ID" value="QQT00955.1"/>
    <property type="molecule type" value="Genomic_DNA"/>
</dbReference>
<evidence type="ECO:0000313" key="3">
    <source>
        <dbReference type="Proteomes" id="UP000595254"/>
    </source>
</evidence>
<dbReference type="Pfam" id="PF00583">
    <property type="entry name" value="Acetyltransf_1"/>
    <property type="match status" value="1"/>
</dbReference>
<dbReference type="SUPFAM" id="SSF55729">
    <property type="entry name" value="Acyl-CoA N-acyltransferases (Nat)"/>
    <property type="match status" value="1"/>
</dbReference>
<name>A0A974S242_PERPY</name>
<dbReference type="GO" id="GO:0016747">
    <property type="term" value="F:acyltransferase activity, transferring groups other than amino-acyl groups"/>
    <property type="evidence" value="ECO:0007669"/>
    <property type="project" value="InterPro"/>
</dbReference>
<dbReference type="RefSeq" id="WP_040375121.1">
    <property type="nucleotide sequence ID" value="NZ_CP068053.1"/>
</dbReference>
<dbReference type="InterPro" id="IPR000182">
    <property type="entry name" value="GNAT_dom"/>
</dbReference>
<sequence length="161" mass="18334">MEYMIRHMLKEDIQQVQKVARKSWYSTYENIIPLAIQDSFLQSAYSDESMERRLANSYLFVAESDEQVIGFANFSPLKEDGEIELGSIYLDPDYQGAGVGSALLQKGISTIEGIQDIYINVEKDNLIGKTFYVAKGFKQVAEFDDPFEGHNLKTIRMVLTL</sequence>
<dbReference type="PROSITE" id="PS51186">
    <property type="entry name" value="GNAT"/>
    <property type="match status" value="1"/>
</dbReference>
<dbReference type="KEGG" id="ppsr:I6J18_03335"/>
<accession>A0A974S242</accession>
<keyword evidence="3" id="KW-1185">Reference proteome</keyword>
<dbReference type="AlphaFoldDB" id="A0A974S242"/>
<feature type="domain" description="N-acetyltransferase" evidence="1">
    <location>
        <begin position="3"/>
        <end position="161"/>
    </location>
</feature>
<organism evidence="2 3">
    <name type="scientific">Peribacillus psychrosaccharolyticus</name>
    <name type="common">Bacillus psychrosaccharolyticus</name>
    <dbReference type="NCBI Taxonomy" id="1407"/>
    <lineage>
        <taxon>Bacteria</taxon>
        <taxon>Bacillati</taxon>
        <taxon>Bacillota</taxon>
        <taxon>Bacilli</taxon>
        <taxon>Bacillales</taxon>
        <taxon>Bacillaceae</taxon>
        <taxon>Peribacillus</taxon>
    </lineage>
</organism>
<dbReference type="InterPro" id="IPR016181">
    <property type="entry name" value="Acyl_CoA_acyltransferase"/>
</dbReference>
<proteinExistence type="predicted"/>
<evidence type="ECO:0000313" key="2">
    <source>
        <dbReference type="EMBL" id="QQT00955.1"/>
    </source>
</evidence>
<gene>
    <name evidence="2" type="ORF">I6J18_03335</name>
</gene>
<evidence type="ECO:0000259" key="1">
    <source>
        <dbReference type="PROSITE" id="PS51186"/>
    </source>
</evidence>
<dbReference type="Proteomes" id="UP000595254">
    <property type="component" value="Chromosome"/>
</dbReference>
<reference evidence="2 3" key="1">
    <citation type="submission" date="2021-01" db="EMBL/GenBank/DDBJ databases">
        <title>FDA dAtabase for Regulatory Grade micrObial Sequences (FDA-ARGOS): Supporting development and validation of Infectious Disease Dx tests.</title>
        <authorList>
            <person name="Nelson B."/>
            <person name="Plummer A."/>
            <person name="Tallon L."/>
            <person name="Sadzewicz L."/>
            <person name="Zhao X."/>
            <person name="Boylan J."/>
            <person name="Ott S."/>
            <person name="Bowen H."/>
            <person name="Vavikolanu K."/>
            <person name="Mehta A."/>
            <person name="Aluvathingal J."/>
            <person name="Nadendla S."/>
            <person name="Myers T."/>
            <person name="Yan Y."/>
            <person name="Sichtig H."/>
        </authorList>
    </citation>
    <scope>NUCLEOTIDE SEQUENCE [LARGE SCALE GENOMIC DNA]</scope>
    <source>
        <strain evidence="2 3">FDAARGOS_1161</strain>
    </source>
</reference>
<protein>
    <submittedName>
        <fullName evidence="2">GNAT family N-acetyltransferase</fullName>
    </submittedName>
</protein>
<dbReference type="CDD" id="cd04301">
    <property type="entry name" value="NAT_SF"/>
    <property type="match status" value="1"/>
</dbReference>
<dbReference type="InterPro" id="IPR050276">
    <property type="entry name" value="MshD_Acetyltransferase"/>
</dbReference>